<reference evidence="2 3" key="1">
    <citation type="journal article" date="2022" name="Front. Cell. Infect. Microbiol.">
        <title>The Genomes of Two Strains of Taenia crassiceps the Animal Model for the Study of Human Cysticercosis.</title>
        <authorList>
            <person name="Bobes R.J."/>
            <person name="Estrada K."/>
            <person name="Rios-Valencia D.G."/>
            <person name="Calderon-Gallegos A."/>
            <person name="de la Torre P."/>
            <person name="Carrero J.C."/>
            <person name="Sanchez-Flores A."/>
            <person name="Laclette J.P."/>
        </authorList>
    </citation>
    <scope>NUCLEOTIDE SEQUENCE [LARGE SCALE GENOMIC DNA]</scope>
    <source>
        <strain evidence="2">WFUcys</strain>
    </source>
</reference>
<name>A0ABR4QGS1_9CEST</name>
<proteinExistence type="predicted"/>
<dbReference type="EMBL" id="JAKROA010000003">
    <property type="protein sequence ID" value="KAL5108978.1"/>
    <property type="molecule type" value="Genomic_DNA"/>
</dbReference>
<dbReference type="InterPro" id="IPR000608">
    <property type="entry name" value="UBC"/>
</dbReference>
<evidence type="ECO:0000313" key="3">
    <source>
        <dbReference type="Proteomes" id="UP001651158"/>
    </source>
</evidence>
<evidence type="ECO:0000259" key="1">
    <source>
        <dbReference type="PROSITE" id="PS50127"/>
    </source>
</evidence>
<organism evidence="2 3">
    <name type="scientific">Taenia crassiceps</name>
    <dbReference type="NCBI Taxonomy" id="6207"/>
    <lineage>
        <taxon>Eukaryota</taxon>
        <taxon>Metazoa</taxon>
        <taxon>Spiralia</taxon>
        <taxon>Lophotrochozoa</taxon>
        <taxon>Platyhelminthes</taxon>
        <taxon>Cestoda</taxon>
        <taxon>Eucestoda</taxon>
        <taxon>Cyclophyllidea</taxon>
        <taxon>Taeniidae</taxon>
        <taxon>Taenia</taxon>
    </lineage>
</organism>
<keyword evidence="3" id="KW-1185">Reference proteome</keyword>
<feature type="domain" description="UBC core" evidence="1">
    <location>
        <begin position="5"/>
        <end position="123"/>
    </location>
</feature>
<dbReference type="Proteomes" id="UP001651158">
    <property type="component" value="Unassembled WGS sequence"/>
</dbReference>
<dbReference type="InterPro" id="IPR016135">
    <property type="entry name" value="UBQ-conjugating_enzyme/RWD"/>
</dbReference>
<dbReference type="SUPFAM" id="SSF54495">
    <property type="entry name" value="UBC-like"/>
    <property type="match status" value="1"/>
</dbReference>
<protein>
    <submittedName>
        <fullName evidence="2">Ubiquitin-conjugating enzyme E2 G1</fullName>
    </submittedName>
</protein>
<dbReference type="Gene3D" id="3.10.110.10">
    <property type="entry name" value="Ubiquitin Conjugating Enzyme"/>
    <property type="match status" value="1"/>
</dbReference>
<gene>
    <name evidence="2" type="ORF">TcWFU_005555</name>
</gene>
<dbReference type="Pfam" id="PF00179">
    <property type="entry name" value="UQ_con"/>
    <property type="match status" value="1"/>
</dbReference>
<accession>A0ABR4QGS1</accession>
<sequence length="123" mass="14028">MTSSASSLLLRKQLAELNKSGTEGFSAGLIDDDNIFKWQVLIMGPADTLYENAVLNIVFVAYFHTRYHSLSRECCICRMYAQRCSQRVHQDATSICRTQLSPVIRDQKQDLLIQKQRSISKNV</sequence>
<dbReference type="PROSITE" id="PS50127">
    <property type="entry name" value="UBC_2"/>
    <property type="match status" value="1"/>
</dbReference>
<evidence type="ECO:0000313" key="2">
    <source>
        <dbReference type="EMBL" id="KAL5108978.1"/>
    </source>
</evidence>
<comment type="caution">
    <text evidence="2">The sequence shown here is derived from an EMBL/GenBank/DDBJ whole genome shotgun (WGS) entry which is preliminary data.</text>
</comment>